<keyword evidence="4" id="KW-1185">Reference proteome</keyword>
<organism evidence="1 4">
    <name type="scientific">Legionella antarctica</name>
    <dbReference type="NCBI Taxonomy" id="2708020"/>
    <lineage>
        <taxon>Bacteria</taxon>
        <taxon>Pseudomonadati</taxon>
        <taxon>Pseudomonadota</taxon>
        <taxon>Gammaproteobacteria</taxon>
        <taxon>Legionellales</taxon>
        <taxon>Legionellaceae</taxon>
        <taxon>Legionella</taxon>
    </lineage>
</organism>
<dbReference type="EMBL" id="AP022840">
    <property type="protein sequence ID" value="BCA97300.1"/>
    <property type="molecule type" value="Genomic_DNA"/>
</dbReference>
<proteinExistence type="predicted"/>
<dbReference type="Proteomes" id="UP000502894">
    <property type="component" value="Chromosome"/>
</dbReference>
<name>A0A6F8SZW1_9GAMM</name>
<evidence type="ECO:0000313" key="2">
    <source>
        <dbReference type="EMBL" id="BCA97185.1"/>
    </source>
</evidence>
<evidence type="ECO:0000313" key="3">
    <source>
        <dbReference type="EMBL" id="BCA97300.1"/>
    </source>
</evidence>
<evidence type="ECO:0000313" key="1">
    <source>
        <dbReference type="EMBL" id="BCA93729.1"/>
    </source>
</evidence>
<dbReference type="InterPro" id="IPR004027">
    <property type="entry name" value="SEC_C_motif"/>
</dbReference>
<dbReference type="KEGG" id="lant:TUM19329_36610"/>
<dbReference type="EMBL" id="AP022839">
    <property type="protein sequence ID" value="BCA93729.1"/>
    <property type="molecule type" value="Genomic_DNA"/>
</dbReference>
<keyword evidence="2" id="KW-0614">Plasmid</keyword>
<dbReference type="AlphaFoldDB" id="A0A6F8SZW1"/>
<dbReference type="Gene3D" id="3.10.450.50">
    <property type="match status" value="1"/>
</dbReference>
<reference evidence="1" key="1">
    <citation type="journal article" date="2020" name="Microbiol. Resour. Announc.">
        <title>Complete Genome Sequence of Novel Psychrotolerant Legionella Strain TUM19329, Isolated from Antarctic Lake Sediment.</title>
        <authorList>
            <person name="Shimada S."/>
            <person name="Nakai R."/>
            <person name="Aoki K."/>
            <person name="Shimoeda N."/>
            <person name="Ohno G."/>
            <person name="Miyazaki Y."/>
            <person name="Kudoh S."/>
            <person name="Imura S."/>
            <person name="Watanabe K."/>
            <person name="Ishii Y."/>
            <person name="Tateda K."/>
        </authorList>
    </citation>
    <scope>NUCLEOTIDE SEQUENCE [LARGE SCALE GENOMIC DNA]</scope>
    <source>
        <strain evidence="1">TUM19329</strain>
        <plasmid evidence="2">pTUM19329-1</plasmid>
    </source>
</reference>
<dbReference type="KEGG" id="lant:TUM19329_35460"/>
<dbReference type="EMBL" id="AP022840">
    <property type="protein sequence ID" value="BCA97185.1"/>
    <property type="molecule type" value="Genomic_DNA"/>
</dbReference>
<dbReference type="Proteomes" id="UP000502894">
    <property type="component" value="Plasmid pTUM19329-1"/>
</dbReference>
<sequence>MSKIGRNDPCLCNSGRKYKKCCINTRSNTKQDNLITSSSGDERFSLANMDHLGETQLGLLTTTTNEPFMLIRLYYTIYNKTLLMTKLDALKCICLYGNYKFLINYHHETKNIGLAVKPDGVPKNLQPIVLAKGKIIGETSMVIDLRSFERGCCIIEFLNHYISRDIAEITHIATYNKMHEITKKTITDVMNINYDSVFSEENMHRPDMRFDKLMSEAEHIESIEEKQELMMNFMLESTAEKPNLIEKYPVHYYEDGIDSIKCTLKFHQLLAHEHLMGNESLNMFQLISKIIPEVIDDNGVTNELNEYV</sequence>
<dbReference type="RefSeq" id="WP_173235544.1">
    <property type="nucleotide sequence ID" value="NZ_AP022839.1"/>
</dbReference>
<evidence type="ECO:0000313" key="4">
    <source>
        <dbReference type="Proteomes" id="UP000502894"/>
    </source>
</evidence>
<dbReference type="Pfam" id="PF02810">
    <property type="entry name" value="SEC-C"/>
    <property type="match status" value="1"/>
</dbReference>
<geneLocation type="plasmid" evidence="2 4">
    <name>pTUM19329-1</name>
</geneLocation>
<accession>A0A6F8SZW1</accession>
<dbReference type="KEGG" id="lant:TUM19329_00900"/>
<evidence type="ECO:0008006" key="5">
    <source>
        <dbReference type="Google" id="ProtNLM"/>
    </source>
</evidence>
<gene>
    <name evidence="1" type="ORF">TUM19329_00900</name>
    <name evidence="2" type="ORF">TUM19329_35460</name>
    <name evidence="3" type="ORF">TUM19329_36610</name>
</gene>
<protein>
    <recommendedName>
        <fullName evidence="5">SEC-C motif domain protein</fullName>
    </recommendedName>
</protein>
<dbReference type="SUPFAM" id="SSF103642">
    <property type="entry name" value="Sec-C motif"/>
    <property type="match status" value="1"/>
</dbReference>